<dbReference type="Proteomes" id="UP000199289">
    <property type="component" value="Unassembled WGS sequence"/>
</dbReference>
<dbReference type="InterPro" id="IPR012340">
    <property type="entry name" value="NA-bd_OB-fold"/>
</dbReference>
<keyword evidence="3 14" id="KW-0436">Ligase</keyword>
<evidence type="ECO:0000256" key="2">
    <source>
        <dbReference type="ARBA" id="ARBA00013308"/>
    </source>
</evidence>
<protein>
    <recommendedName>
        <fullName evidence="2 14">DNA ligase</fullName>
        <ecNumber evidence="14">6.5.1.1</ecNumber>
    </recommendedName>
    <alternativeName>
        <fullName evidence="14">Polydeoxyribonucleotide synthase [ATP]</fullName>
    </alternativeName>
</protein>
<name>A0A1H1AK21_9EURY</name>
<dbReference type="Gene3D" id="1.10.3260.10">
    <property type="entry name" value="DNA ligase, ATP-dependent, N-terminal domain"/>
    <property type="match status" value="1"/>
</dbReference>
<feature type="region of interest" description="Disordered" evidence="16">
    <location>
        <begin position="255"/>
        <end position="296"/>
    </location>
</feature>
<keyword evidence="13 14" id="KW-0131">Cell cycle</keyword>
<evidence type="ECO:0000256" key="11">
    <source>
        <dbReference type="ARBA" id="ARBA00023172"/>
    </source>
</evidence>
<dbReference type="Pfam" id="PF01068">
    <property type="entry name" value="DNA_ligase_A_M"/>
    <property type="match status" value="1"/>
</dbReference>
<dbReference type="GO" id="GO:0071897">
    <property type="term" value="P:DNA biosynthetic process"/>
    <property type="evidence" value="ECO:0007669"/>
    <property type="project" value="InterPro"/>
</dbReference>
<feature type="binding site" evidence="14">
    <location>
        <position position="537"/>
    </location>
    <ligand>
        <name>ATP</name>
        <dbReference type="ChEBI" id="CHEBI:30616"/>
    </ligand>
</feature>
<dbReference type="SUPFAM" id="SSF50249">
    <property type="entry name" value="Nucleic acid-binding proteins"/>
    <property type="match status" value="1"/>
</dbReference>
<dbReference type="EMBL" id="FNKQ01000002">
    <property type="protein sequence ID" value="SDQ40143.1"/>
    <property type="molecule type" value="Genomic_DNA"/>
</dbReference>
<evidence type="ECO:0000256" key="10">
    <source>
        <dbReference type="ARBA" id="ARBA00022842"/>
    </source>
</evidence>
<comment type="catalytic activity">
    <reaction evidence="14">
        <text>ATP + (deoxyribonucleotide)n-3'-hydroxyl + 5'-phospho-(deoxyribonucleotide)m = (deoxyribonucleotide)n+m + AMP + diphosphate.</text>
        <dbReference type="EC" id="6.5.1.1"/>
    </reaction>
</comment>
<dbReference type="InterPro" id="IPR012308">
    <property type="entry name" value="DNA_ligase_ATP-dep_N"/>
</dbReference>
<dbReference type="GO" id="GO:0003910">
    <property type="term" value="F:DNA ligase (ATP) activity"/>
    <property type="evidence" value="ECO:0007669"/>
    <property type="project" value="UniProtKB-UniRule"/>
</dbReference>
<comment type="function">
    <text evidence="14">DNA ligase that seals nicks in double-stranded DNA during DNA replication, DNA recombination and DNA repair.</text>
</comment>
<dbReference type="PANTHER" id="PTHR45674:SF7">
    <property type="entry name" value="DNA LIGASE"/>
    <property type="match status" value="1"/>
</dbReference>
<evidence type="ECO:0000256" key="6">
    <source>
        <dbReference type="ARBA" id="ARBA00022723"/>
    </source>
</evidence>
<organism evidence="18 19">
    <name type="scientific">Halopelagius longus</name>
    <dbReference type="NCBI Taxonomy" id="1236180"/>
    <lineage>
        <taxon>Archaea</taxon>
        <taxon>Methanobacteriati</taxon>
        <taxon>Methanobacteriota</taxon>
        <taxon>Stenosarchaea group</taxon>
        <taxon>Halobacteria</taxon>
        <taxon>Halobacteriales</taxon>
        <taxon>Haloferacaceae</taxon>
    </lineage>
</organism>
<dbReference type="GO" id="GO:0005524">
    <property type="term" value="F:ATP binding"/>
    <property type="evidence" value="ECO:0007669"/>
    <property type="project" value="UniProtKB-UniRule"/>
</dbReference>
<comment type="similarity">
    <text evidence="1 14 15">Belongs to the ATP-dependent DNA ligase family.</text>
</comment>
<keyword evidence="12 14" id="KW-0234">DNA repair</keyword>
<keyword evidence="7 14" id="KW-0547">Nucleotide-binding</keyword>
<feature type="binding site" evidence="14">
    <location>
        <position position="372"/>
    </location>
    <ligand>
        <name>ATP</name>
        <dbReference type="ChEBI" id="CHEBI:30616"/>
    </ligand>
</feature>
<dbReference type="Gene3D" id="3.30.470.30">
    <property type="entry name" value="DNA ligase/mRNA capping enzyme"/>
    <property type="match status" value="1"/>
</dbReference>
<reference evidence="19" key="1">
    <citation type="submission" date="2016-10" db="EMBL/GenBank/DDBJ databases">
        <authorList>
            <person name="Varghese N."/>
            <person name="Submissions S."/>
        </authorList>
    </citation>
    <scope>NUCLEOTIDE SEQUENCE [LARGE SCALE GENOMIC DNA]</scope>
    <source>
        <strain evidence="19">CGMCC 1.12397</strain>
    </source>
</reference>
<keyword evidence="8 14" id="KW-0227">DNA damage</keyword>
<dbReference type="PANTHER" id="PTHR45674">
    <property type="entry name" value="DNA LIGASE 1/3 FAMILY MEMBER"/>
    <property type="match status" value="1"/>
</dbReference>
<feature type="binding site" evidence="14">
    <location>
        <position position="531"/>
    </location>
    <ligand>
        <name>ATP</name>
        <dbReference type="ChEBI" id="CHEBI:30616"/>
    </ligand>
</feature>
<keyword evidence="9 14" id="KW-0067">ATP-binding</keyword>
<evidence type="ECO:0000256" key="16">
    <source>
        <dbReference type="SAM" id="MobiDB-lite"/>
    </source>
</evidence>
<evidence type="ECO:0000313" key="18">
    <source>
        <dbReference type="EMBL" id="SDQ40143.1"/>
    </source>
</evidence>
<feature type="binding site" evidence="14">
    <location>
        <position position="365"/>
    </location>
    <ligand>
        <name>ATP</name>
        <dbReference type="ChEBI" id="CHEBI:30616"/>
    </ligand>
</feature>
<evidence type="ECO:0000256" key="7">
    <source>
        <dbReference type="ARBA" id="ARBA00022741"/>
    </source>
</evidence>
<dbReference type="Pfam" id="PF04675">
    <property type="entry name" value="DNA_ligase_A_N"/>
    <property type="match status" value="1"/>
</dbReference>
<evidence type="ECO:0000259" key="17">
    <source>
        <dbReference type="PROSITE" id="PS50160"/>
    </source>
</evidence>
<dbReference type="CDD" id="cd07901">
    <property type="entry name" value="Adenylation_DNA_ligase_Arch_LigB"/>
    <property type="match status" value="1"/>
</dbReference>
<dbReference type="GO" id="GO:0006273">
    <property type="term" value="P:lagging strand elongation"/>
    <property type="evidence" value="ECO:0007669"/>
    <property type="project" value="TreeGrafter"/>
</dbReference>
<dbReference type="InterPro" id="IPR022865">
    <property type="entry name" value="DNA_ligae_ATP-dep_bac/arc"/>
</dbReference>
<dbReference type="SUPFAM" id="SSF56091">
    <property type="entry name" value="DNA ligase/mRNA capping enzyme, catalytic domain"/>
    <property type="match status" value="1"/>
</dbReference>
<evidence type="ECO:0000256" key="3">
    <source>
        <dbReference type="ARBA" id="ARBA00022598"/>
    </source>
</evidence>
<dbReference type="EC" id="6.5.1.1" evidence="14"/>
<dbReference type="SUPFAM" id="SSF117018">
    <property type="entry name" value="ATP-dependent DNA ligase DNA-binding domain"/>
    <property type="match status" value="1"/>
</dbReference>
<evidence type="ECO:0000256" key="15">
    <source>
        <dbReference type="RuleBase" id="RU004196"/>
    </source>
</evidence>
<evidence type="ECO:0000256" key="4">
    <source>
        <dbReference type="ARBA" id="ARBA00022618"/>
    </source>
</evidence>
<sequence length="667" mass="72309">MNPVAARYGGNDAHAVRRFGPYTAPCDGRSESADFFTPAGYTRAMEFAEFAARASEMEREPADLATVALVRDLFLDAGEDLPVVVRFVQGRVFPAWDSTTLDVGPRLLHEAIARAAGTNVTADDVEDKLADIGEIGAVAESYEFGGQQGLAAFAGGTDGLTVAEVDETLREVAAADGEGSEDRKLSTLFGLFNRCSPEEAKFIARLVLSEMRIGVGEGTVRDAIAEAFLADAEPADAEPADDGETTDGARTDLSAFAADSDPEAGDGEAKEDESEGDDDEGEEADESDDEDEGPTMRATDDELAAVERALQVSNDYGMVATVAREEGESGLAEVRLEVGRPVQAMLAQAGTVTDALAEWESAAVETKFDGARVQVHYDEAEEEVSLYSRNMDDVTDPLPEVVEFVEANVGESVILDGEVVAIDEDGDPLPFQEILRRFRRKHDVSRMREEVRVELRAFDCLHADGEDLLDAPLTVRHERLTDVLGGTGAVSELLVSADAEEIAAFEERALEAGHEGIMLKNPDSTYSPGNRGRNWLKRKPDVETLDLVVTGAEWGEGRRAKFLGTFLLSARTDDGYETIGKVATGITDEKLAELTELLEPEIQAEEGQEVDLRPAVVFEVGYEEIQRSPTYTSGYALRFPRFVSVREDKDPEDADSLERVERLADGQ</sequence>
<keyword evidence="10 14" id="KW-0460">Magnesium</keyword>
<proteinExistence type="inferred from homology"/>
<evidence type="ECO:0000313" key="19">
    <source>
        <dbReference type="Proteomes" id="UP000199289"/>
    </source>
</evidence>
<gene>
    <name evidence="14" type="primary">lig</name>
    <name evidence="18" type="ORF">SAMN05216278_1377</name>
</gene>
<accession>A0A1H1AK21</accession>
<dbReference type="PROSITE" id="PS00697">
    <property type="entry name" value="DNA_LIGASE_A1"/>
    <property type="match status" value="1"/>
</dbReference>
<dbReference type="InterPro" id="IPR012310">
    <property type="entry name" value="DNA_ligase_ATP-dep_cent"/>
</dbReference>
<keyword evidence="4 14" id="KW-0132">Cell division</keyword>
<keyword evidence="5 14" id="KW-0235">DNA replication</keyword>
<feature type="active site" description="N6-AMP-lysine intermediate" evidence="14">
    <location>
        <position position="367"/>
    </location>
</feature>
<evidence type="ECO:0000256" key="12">
    <source>
        <dbReference type="ARBA" id="ARBA00023204"/>
    </source>
</evidence>
<dbReference type="HAMAP" id="MF_00407">
    <property type="entry name" value="DNA_ligase"/>
    <property type="match status" value="1"/>
</dbReference>
<comment type="cofactor">
    <cofactor evidence="14">
        <name>Mg(2+)</name>
        <dbReference type="ChEBI" id="CHEBI:18420"/>
    </cofactor>
</comment>
<evidence type="ECO:0000256" key="9">
    <source>
        <dbReference type="ARBA" id="ARBA00022840"/>
    </source>
</evidence>
<keyword evidence="6 14" id="KW-0479">Metal-binding</keyword>
<dbReference type="GO" id="GO:0006281">
    <property type="term" value="P:DNA repair"/>
    <property type="evidence" value="ECO:0007669"/>
    <property type="project" value="UniProtKB-UniRule"/>
</dbReference>
<dbReference type="Pfam" id="PF04679">
    <property type="entry name" value="DNA_ligase_A_C"/>
    <property type="match status" value="1"/>
</dbReference>
<dbReference type="Gene3D" id="2.40.50.140">
    <property type="entry name" value="Nucleic acid-binding proteins"/>
    <property type="match status" value="1"/>
</dbReference>
<dbReference type="GO" id="GO:0051301">
    <property type="term" value="P:cell division"/>
    <property type="evidence" value="ECO:0007669"/>
    <property type="project" value="UniProtKB-KW"/>
</dbReference>
<keyword evidence="11 14" id="KW-0233">DNA recombination</keyword>
<feature type="binding site" evidence="14">
    <location>
        <position position="458"/>
    </location>
    <ligand>
        <name>ATP</name>
        <dbReference type="ChEBI" id="CHEBI:30616"/>
    </ligand>
</feature>
<dbReference type="InterPro" id="IPR012309">
    <property type="entry name" value="DNA_ligase_ATP-dep_C"/>
</dbReference>
<dbReference type="GO" id="GO:0006310">
    <property type="term" value="P:DNA recombination"/>
    <property type="evidence" value="ECO:0007669"/>
    <property type="project" value="UniProtKB-UniRule"/>
</dbReference>
<dbReference type="GO" id="GO:0003677">
    <property type="term" value="F:DNA binding"/>
    <property type="evidence" value="ECO:0007669"/>
    <property type="project" value="InterPro"/>
</dbReference>
<dbReference type="RefSeq" id="WP_394327391.1">
    <property type="nucleotide sequence ID" value="NZ_FNKQ01000002.1"/>
</dbReference>
<feature type="binding site" evidence="14">
    <location>
        <position position="418"/>
    </location>
    <ligand>
        <name>ATP</name>
        <dbReference type="ChEBI" id="CHEBI:30616"/>
    </ligand>
</feature>
<dbReference type="InterPro" id="IPR016059">
    <property type="entry name" value="DNA_ligase_ATP-dep_CS"/>
</dbReference>
<evidence type="ECO:0000256" key="5">
    <source>
        <dbReference type="ARBA" id="ARBA00022705"/>
    </source>
</evidence>
<dbReference type="InterPro" id="IPR036599">
    <property type="entry name" value="DNA_ligase_N_sf"/>
</dbReference>
<dbReference type="PROSITE" id="PS50160">
    <property type="entry name" value="DNA_LIGASE_A3"/>
    <property type="match status" value="1"/>
</dbReference>
<evidence type="ECO:0000256" key="1">
    <source>
        <dbReference type="ARBA" id="ARBA00007572"/>
    </source>
</evidence>
<feature type="binding site" evidence="14">
    <location>
        <position position="389"/>
    </location>
    <ligand>
        <name>ATP</name>
        <dbReference type="ChEBI" id="CHEBI:30616"/>
    </ligand>
</feature>
<feature type="domain" description="ATP-dependent DNA ligase family profile" evidence="17">
    <location>
        <begin position="446"/>
        <end position="572"/>
    </location>
</feature>
<dbReference type="NCBIfam" id="NF041331">
    <property type="entry name" value="LigA_Halo"/>
    <property type="match status" value="1"/>
</dbReference>
<dbReference type="AlphaFoldDB" id="A0A1H1AK21"/>
<evidence type="ECO:0000256" key="8">
    <source>
        <dbReference type="ARBA" id="ARBA00022763"/>
    </source>
</evidence>
<dbReference type="NCBIfam" id="TIGR00574">
    <property type="entry name" value="dnl1"/>
    <property type="match status" value="1"/>
</dbReference>
<dbReference type="GO" id="GO:0046872">
    <property type="term" value="F:metal ion binding"/>
    <property type="evidence" value="ECO:0007669"/>
    <property type="project" value="UniProtKB-KW"/>
</dbReference>
<dbReference type="InterPro" id="IPR000977">
    <property type="entry name" value="DNA_ligase_ATP-dep"/>
</dbReference>
<dbReference type="InterPro" id="IPR054890">
    <property type="entry name" value="LigA_Halo"/>
</dbReference>
<dbReference type="CDD" id="cd07972">
    <property type="entry name" value="OBF_DNA_ligase_Arch_LigB"/>
    <property type="match status" value="1"/>
</dbReference>
<evidence type="ECO:0000256" key="13">
    <source>
        <dbReference type="ARBA" id="ARBA00023306"/>
    </source>
</evidence>
<dbReference type="InterPro" id="IPR050191">
    <property type="entry name" value="ATP-dep_DNA_ligase"/>
</dbReference>
<evidence type="ECO:0000256" key="14">
    <source>
        <dbReference type="HAMAP-Rule" id="MF_00407"/>
    </source>
</evidence>
<feature type="compositionally biased region" description="Acidic residues" evidence="16">
    <location>
        <begin position="260"/>
        <end position="293"/>
    </location>
</feature>